<dbReference type="AlphaFoldDB" id="A0A917ER93"/>
<evidence type="ECO:0000256" key="6">
    <source>
        <dbReference type="SAM" id="SignalP"/>
    </source>
</evidence>
<dbReference type="Pfam" id="PF08239">
    <property type="entry name" value="SH3_3"/>
    <property type="match status" value="2"/>
</dbReference>
<protein>
    <submittedName>
        <fullName evidence="9">Uncharacterized protein</fullName>
    </submittedName>
</protein>
<evidence type="ECO:0000256" key="1">
    <source>
        <dbReference type="ARBA" id="ARBA00007074"/>
    </source>
</evidence>
<keyword evidence="2" id="KW-0645">Protease</keyword>
<dbReference type="PROSITE" id="PS51935">
    <property type="entry name" value="NLPC_P60"/>
    <property type="match status" value="1"/>
</dbReference>
<gene>
    <name evidence="9" type="ORF">GCM10007140_30560</name>
</gene>
<feature type="chain" id="PRO_5039109003" evidence="6">
    <location>
        <begin position="21"/>
        <end position="321"/>
    </location>
</feature>
<feature type="domain" description="SH3b" evidence="7">
    <location>
        <begin position="47"/>
        <end position="110"/>
    </location>
</feature>
<evidence type="ECO:0000256" key="3">
    <source>
        <dbReference type="ARBA" id="ARBA00022801"/>
    </source>
</evidence>
<organism evidence="9 10">
    <name type="scientific">Priestia taiwanensis</name>
    <dbReference type="NCBI Taxonomy" id="1347902"/>
    <lineage>
        <taxon>Bacteria</taxon>
        <taxon>Bacillati</taxon>
        <taxon>Bacillota</taxon>
        <taxon>Bacilli</taxon>
        <taxon>Bacillales</taxon>
        <taxon>Bacillaceae</taxon>
        <taxon>Priestia</taxon>
    </lineage>
</organism>
<evidence type="ECO:0000256" key="5">
    <source>
        <dbReference type="SAM" id="MobiDB-lite"/>
    </source>
</evidence>
<feature type="domain" description="NlpC/P60" evidence="8">
    <location>
        <begin position="199"/>
        <end position="320"/>
    </location>
</feature>
<dbReference type="PANTHER" id="PTHR47053:SF1">
    <property type="entry name" value="MUREIN DD-ENDOPEPTIDASE MEPH-RELATED"/>
    <property type="match status" value="1"/>
</dbReference>
<evidence type="ECO:0000259" key="7">
    <source>
        <dbReference type="PROSITE" id="PS51781"/>
    </source>
</evidence>
<dbReference type="GO" id="GO:0006508">
    <property type="term" value="P:proteolysis"/>
    <property type="evidence" value="ECO:0007669"/>
    <property type="project" value="UniProtKB-KW"/>
</dbReference>
<dbReference type="InterPro" id="IPR003646">
    <property type="entry name" value="SH3-like_bac-type"/>
</dbReference>
<evidence type="ECO:0000313" key="10">
    <source>
        <dbReference type="Proteomes" id="UP000605259"/>
    </source>
</evidence>
<dbReference type="Gene3D" id="2.30.30.40">
    <property type="entry name" value="SH3 Domains"/>
    <property type="match status" value="2"/>
</dbReference>
<keyword evidence="3" id="KW-0378">Hydrolase</keyword>
<dbReference type="EMBL" id="BMFK01000003">
    <property type="protein sequence ID" value="GGE78913.1"/>
    <property type="molecule type" value="Genomic_DNA"/>
</dbReference>
<sequence>MKKIAIPVLCTAMISSTFVANDTYAAANTIQPVSSQATSYTMQTTSVMTKKVSVDTNLNLRKGPSTNTAVISKLKNNTVVTVLSESNGWSNVRVNGKEGYVSSQYLVSNATVTPPTTVNKNMQVSVSTRLNVRTSPSTSAAVVTKLSNGTIVNVKSNTNGWSHITVNGKEGYVSSQYLREVSTGGNNNNNNNNNGGSVTPSNQNVINFAKQQLGKPYVFGASGPSRFDCSGFIYYVHKNNGYNISRTNVAGYWSQVQKTSNPQAGDLVFFKNTYKNGPSHMGIYLGGGKFIHASSSKGVIISDVNSSYYQKHFLGYGRFAK</sequence>
<evidence type="ECO:0000256" key="2">
    <source>
        <dbReference type="ARBA" id="ARBA00022670"/>
    </source>
</evidence>
<keyword evidence="4" id="KW-0788">Thiol protease</keyword>
<dbReference type="RefSeq" id="WP_188389365.1">
    <property type="nucleotide sequence ID" value="NZ_BMFK01000003.1"/>
</dbReference>
<keyword evidence="6" id="KW-0732">Signal</keyword>
<feature type="signal peptide" evidence="6">
    <location>
        <begin position="1"/>
        <end position="20"/>
    </location>
</feature>
<dbReference type="InterPro" id="IPR036028">
    <property type="entry name" value="SH3-like_dom_sf"/>
</dbReference>
<dbReference type="PROSITE" id="PS51781">
    <property type="entry name" value="SH3B"/>
    <property type="match status" value="2"/>
</dbReference>
<evidence type="ECO:0000259" key="8">
    <source>
        <dbReference type="PROSITE" id="PS51935"/>
    </source>
</evidence>
<dbReference type="GO" id="GO:0008234">
    <property type="term" value="F:cysteine-type peptidase activity"/>
    <property type="evidence" value="ECO:0007669"/>
    <property type="project" value="UniProtKB-KW"/>
</dbReference>
<reference evidence="9" key="1">
    <citation type="journal article" date="2014" name="Int. J. Syst. Evol. Microbiol.">
        <title>Complete genome sequence of Corynebacterium casei LMG S-19264T (=DSM 44701T), isolated from a smear-ripened cheese.</title>
        <authorList>
            <consortium name="US DOE Joint Genome Institute (JGI-PGF)"/>
            <person name="Walter F."/>
            <person name="Albersmeier A."/>
            <person name="Kalinowski J."/>
            <person name="Ruckert C."/>
        </authorList>
    </citation>
    <scope>NUCLEOTIDE SEQUENCE</scope>
    <source>
        <strain evidence="9">CGMCC 1.12698</strain>
    </source>
</reference>
<dbReference type="InterPro" id="IPR051202">
    <property type="entry name" value="Peptidase_C40"/>
</dbReference>
<dbReference type="SUPFAM" id="SSF54001">
    <property type="entry name" value="Cysteine proteinases"/>
    <property type="match status" value="1"/>
</dbReference>
<dbReference type="InterPro" id="IPR038765">
    <property type="entry name" value="Papain-like_cys_pep_sf"/>
</dbReference>
<proteinExistence type="inferred from homology"/>
<dbReference type="Gene3D" id="3.90.1720.10">
    <property type="entry name" value="endopeptidase domain like (from Nostoc punctiforme)"/>
    <property type="match status" value="1"/>
</dbReference>
<feature type="compositionally biased region" description="Low complexity" evidence="5">
    <location>
        <begin position="184"/>
        <end position="196"/>
    </location>
</feature>
<dbReference type="InterPro" id="IPR000064">
    <property type="entry name" value="NLP_P60_dom"/>
</dbReference>
<comment type="similarity">
    <text evidence="1">Belongs to the peptidase C40 family.</text>
</comment>
<comment type="caution">
    <text evidence="9">The sequence shown here is derived from an EMBL/GenBank/DDBJ whole genome shotgun (WGS) entry which is preliminary data.</text>
</comment>
<reference evidence="9" key="2">
    <citation type="submission" date="2020-09" db="EMBL/GenBank/DDBJ databases">
        <authorList>
            <person name="Sun Q."/>
            <person name="Zhou Y."/>
        </authorList>
    </citation>
    <scope>NUCLEOTIDE SEQUENCE</scope>
    <source>
        <strain evidence="9">CGMCC 1.12698</strain>
    </source>
</reference>
<dbReference type="SMART" id="SM00287">
    <property type="entry name" value="SH3b"/>
    <property type="match status" value="2"/>
</dbReference>
<dbReference type="SUPFAM" id="SSF50044">
    <property type="entry name" value="SH3-domain"/>
    <property type="match status" value="1"/>
</dbReference>
<evidence type="ECO:0000256" key="4">
    <source>
        <dbReference type="ARBA" id="ARBA00022807"/>
    </source>
</evidence>
<accession>A0A917ER93</accession>
<dbReference type="PANTHER" id="PTHR47053">
    <property type="entry name" value="MUREIN DD-ENDOPEPTIDASE MEPH-RELATED"/>
    <property type="match status" value="1"/>
</dbReference>
<feature type="region of interest" description="Disordered" evidence="5">
    <location>
        <begin position="181"/>
        <end position="200"/>
    </location>
</feature>
<evidence type="ECO:0000313" key="9">
    <source>
        <dbReference type="EMBL" id="GGE78913.1"/>
    </source>
</evidence>
<dbReference type="Pfam" id="PF00877">
    <property type="entry name" value="NLPC_P60"/>
    <property type="match status" value="1"/>
</dbReference>
<feature type="domain" description="SH3b" evidence="7">
    <location>
        <begin position="120"/>
        <end position="182"/>
    </location>
</feature>
<dbReference type="Proteomes" id="UP000605259">
    <property type="component" value="Unassembled WGS sequence"/>
</dbReference>
<keyword evidence="10" id="KW-1185">Reference proteome</keyword>
<name>A0A917ER93_9BACI</name>